<proteinExistence type="predicted"/>
<dbReference type="GO" id="GO:0016810">
    <property type="term" value="F:hydrolase activity, acting on carbon-nitrogen (but not peptide) bonds"/>
    <property type="evidence" value="ECO:0007669"/>
    <property type="project" value="InterPro"/>
</dbReference>
<dbReference type="InterPro" id="IPR011330">
    <property type="entry name" value="Glyco_hydro/deAcase_b/a-brl"/>
</dbReference>
<dbReference type="SUPFAM" id="SSF88713">
    <property type="entry name" value="Glycoside hydrolase/deacetylase"/>
    <property type="match status" value="1"/>
</dbReference>
<evidence type="ECO:0000313" key="2">
    <source>
        <dbReference type="EMBL" id="TKJ42030.1"/>
    </source>
</evidence>
<evidence type="ECO:0000259" key="1">
    <source>
        <dbReference type="PROSITE" id="PS51677"/>
    </source>
</evidence>
<protein>
    <recommendedName>
        <fullName evidence="1">NodB homology domain-containing protein</fullName>
    </recommendedName>
</protein>
<organism evidence="2 3">
    <name type="scientific">candidate division TA06 bacterium B3_TA06</name>
    <dbReference type="NCBI Taxonomy" id="2012487"/>
    <lineage>
        <taxon>Bacteria</taxon>
        <taxon>Bacteria division TA06</taxon>
    </lineage>
</organism>
<dbReference type="Gene3D" id="3.20.20.370">
    <property type="entry name" value="Glycoside hydrolase/deacetylase"/>
    <property type="match status" value="1"/>
</dbReference>
<evidence type="ECO:0000313" key="3">
    <source>
        <dbReference type="Proteomes" id="UP000317778"/>
    </source>
</evidence>
<dbReference type="GO" id="GO:0005975">
    <property type="term" value="P:carbohydrate metabolic process"/>
    <property type="evidence" value="ECO:0007669"/>
    <property type="project" value="InterPro"/>
</dbReference>
<dbReference type="Proteomes" id="UP000317778">
    <property type="component" value="Unassembled WGS sequence"/>
</dbReference>
<dbReference type="PANTHER" id="PTHR47561">
    <property type="entry name" value="POLYSACCHARIDE DEACETYLASE FAMILY PROTEIN (AFU_ORTHOLOGUE AFUA_6G05030)"/>
    <property type="match status" value="1"/>
</dbReference>
<dbReference type="PANTHER" id="PTHR47561:SF1">
    <property type="entry name" value="POLYSACCHARIDE DEACETYLASE FAMILY PROTEIN (AFU_ORTHOLOGUE AFUA_6G05030)"/>
    <property type="match status" value="1"/>
</dbReference>
<reference evidence="2 3" key="1">
    <citation type="submission" date="2017-06" db="EMBL/GenBank/DDBJ databases">
        <title>Novel microbial phyla capable of carbon fixation and sulfur reduction in deep-sea sediments.</title>
        <authorList>
            <person name="Huang J."/>
            <person name="Baker B."/>
            <person name="Wang Y."/>
        </authorList>
    </citation>
    <scope>NUCLEOTIDE SEQUENCE [LARGE SCALE GENOMIC DNA]</scope>
    <source>
        <strain evidence="2">B3_TA06</strain>
    </source>
</reference>
<gene>
    <name evidence="2" type="ORF">CEE36_07340</name>
</gene>
<accession>A0A532V497</accession>
<dbReference type="PROSITE" id="PS51677">
    <property type="entry name" value="NODB"/>
    <property type="match status" value="1"/>
</dbReference>
<dbReference type="InterPro" id="IPR002509">
    <property type="entry name" value="NODB_dom"/>
</dbReference>
<dbReference type="AlphaFoldDB" id="A0A532V497"/>
<comment type="caution">
    <text evidence="2">The sequence shown here is derived from an EMBL/GenBank/DDBJ whole genome shotgun (WGS) entry which is preliminary data.</text>
</comment>
<sequence length="145" mass="16841">MVKNGISIDLEDWFCVYNLRDVVRREDWDIQELRIDQSTRLILKLLSIHNTKATFFVLGWIAEQVPGLVREIEEEGHEIATHGYSHTPLTRMTPQSFREDLERALEVTKRAGIKYDSSVFPIAFHPDYGRISPFRKISGTGKRKP</sequence>
<dbReference type="EMBL" id="NJBO01000011">
    <property type="protein sequence ID" value="TKJ42030.1"/>
    <property type="molecule type" value="Genomic_DNA"/>
</dbReference>
<name>A0A532V497_UNCT6</name>
<feature type="domain" description="NodB homology" evidence="1">
    <location>
        <begin position="20"/>
        <end position="145"/>
    </location>
</feature>
<dbReference type="Pfam" id="PF01522">
    <property type="entry name" value="Polysacc_deac_1"/>
    <property type="match status" value="1"/>
</dbReference>